<feature type="compositionally biased region" description="Basic residues" evidence="1">
    <location>
        <begin position="124"/>
        <end position="134"/>
    </location>
</feature>
<name>A0AAV7S5L2_PLEWA</name>
<evidence type="ECO:0000313" key="3">
    <source>
        <dbReference type="Proteomes" id="UP001066276"/>
    </source>
</evidence>
<protein>
    <submittedName>
        <fullName evidence="2">Uncharacterized protein</fullName>
    </submittedName>
</protein>
<reference evidence="2" key="1">
    <citation type="journal article" date="2022" name="bioRxiv">
        <title>Sequencing and chromosome-scale assembly of the giantPleurodeles waltlgenome.</title>
        <authorList>
            <person name="Brown T."/>
            <person name="Elewa A."/>
            <person name="Iarovenko S."/>
            <person name="Subramanian E."/>
            <person name="Araus A.J."/>
            <person name="Petzold A."/>
            <person name="Susuki M."/>
            <person name="Suzuki K.-i.T."/>
            <person name="Hayashi T."/>
            <person name="Toyoda A."/>
            <person name="Oliveira C."/>
            <person name="Osipova E."/>
            <person name="Leigh N.D."/>
            <person name="Simon A."/>
            <person name="Yun M.H."/>
        </authorList>
    </citation>
    <scope>NUCLEOTIDE SEQUENCE</scope>
    <source>
        <strain evidence="2">20211129_DDA</strain>
        <tissue evidence="2">Liver</tissue>
    </source>
</reference>
<sequence>MNYDEPSTSQSAGGLNWDRGFEETLDFDEENEMAMVGANFEDIGGQGNNQSLSFDALQGQKRAAVGAIVELVKGLYPVQLGTLLETPPLITGEDRTIKRLPPPALRSRPDPHQWGRGLSLRGSSKSRRGGRTHCRTVPCRPGRPANTRSGLRRGAQECDRAARGVPGETRSTEPPSITSQNLAGEVEAVGRRVRVVTAWQLGDQKAAHQVSAAIPRGAGGSDRHGEGSGLHGATWITLPGRPRRLMPLAALHATIAAPQHSVQCPKQ</sequence>
<accession>A0AAV7S5L2</accession>
<feature type="region of interest" description="Disordered" evidence="1">
    <location>
        <begin position="94"/>
        <end position="179"/>
    </location>
</feature>
<proteinExistence type="predicted"/>
<keyword evidence="3" id="KW-1185">Reference proteome</keyword>
<organism evidence="2 3">
    <name type="scientific">Pleurodeles waltl</name>
    <name type="common">Iberian ribbed newt</name>
    <dbReference type="NCBI Taxonomy" id="8319"/>
    <lineage>
        <taxon>Eukaryota</taxon>
        <taxon>Metazoa</taxon>
        <taxon>Chordata</taxon>
        <taxon>Craniata</taxon>
        <taxon>Vertebrata</taxon>
        <taxon>Euteleostomi</taxon>
        <taxon>Amphibia</taxon>
        <taxon>Batrachia</taxon>
        <taxon>Caudata</taxon>
        <taxon>Salamandroidea</taxon>
        <taxon>Salamandridae</taxon>
        <taxon>Pleurodelinae</taxon>
        <taxon>Pleurodeles</taxon>
    </lineage>
</organism>
<dbReference type="Proteomes" id="UP001066276">
    <property type="component" value="Chromosome 4_2"/>
</dbReference>
<comment type="caution">
    <text evidence="2">The sequence shown here is derived from an EMBL/GenBank/DDBJ whole genome shotgun (WGS) entry which is preliminary data.</text>
</comment>
<dbReference type="EMBL" id="JANPWB010000008">
    <property type="protein sequence ID" value="KAJ1160051.1"/>
    <property type="molecule type" value="Genomic_DNA"/>
</dbReference>
<evidence type="ECO:0000313" key="2">
    <source>
        <dbReference type="EMBL" id="KAJ1160051.1"/>
    </source>
</evidence>
<evidence type="ECO:0000256" key="1">
    <source>
        <dbReference type="SAM" id="MobiDB-lite"/>
    </source>
</evidence>
<gene>
    <name evidence="2" type="ORF">NDU88_000553</name>
</gene>
<dbReference type="AlphaFoldDB" id="A0AAV7S5L2"/>